<dbReference type="Gene3D" id="3.30.450.40">
    <property type="match status" value="1"/>
</dbReference>
<evidence type="ECO:0000313" key="7">
    <source>
        <dbReference type="Proteomes" id="UP001560685"/>
    </source>
</evidence>
<dbReference type="InterPro" id="IPR005471">
    <property type="entry name" value="Tscrpt_reg_IclR_N"/>
</dbReference>
<dbReference type="InterPro" id="IPR036390">
    <property type="entry name" value="WH_DNA-bd_sf"/>
</dbReference>
<dbReference type="EMBL" id="JBEHZE010000001">
    <property type="protein sequence ID" value="MEX6632284.1"/>
    <property type="molecule type" value="Genomic_DNA"/>
</dbReference>
<dbReference type="PROSITE" id="PS51078">
    <property type="entry name" value="ICLR_ED"/>
    <property type="match status" value="1"/>
</dbReference>
<keyword evidence="1" id="KW-0805">Transcription regulation</keyword>
<dbReference type="Gene3D" id="1.10.10.10">
    <property type="entry name" value="Winged helix-like DNA-binding domain superfamily/Winged helix DNA-binding domain"/>
    <property type="match status" value="1"/>
</dbReference>
<dbReference type="Pfam" id="PF01614">
    <property type="entry name" value="IclR_C"/>
    <property type="match status" value="1"/>
</dbReference>
<evidence type="ECO:0000259" key="5">
    <source>
        <dbReference type="PROSITE" id="PS51078"/>
    </source>
</evidence>
<dbReference type="InterPro" id="IPR036388">
    <property type="entry name" value="WH-like_DNA-bd_sf"/>
</dbReference>
<feature type="domain" description="IclR-ED" evidence="5">
    <location>
        <begin position="74"/>
        <end position="256"/>
    </location>
</feature>
<dbReference type="RefSeq" id="WP_369312210.1">
    <property type="nucleotide sequence ID" value="NZ_JBEHZE010000001.1"/>
</dbReference>
<reference evidence="6 7" key="1">
    <citation type="submission" date="2024-05" db="EMBL/GenBank/DDBJ databases">
        <title>Three bacterial strains, DH-69, EH-24, and ECK-19 isolated from coastal sediments.</title>
        <authorList>
            <person name="Ye Y.-Q."/>
            <person name="Du Z.-J."/>
        </authorList>
    </citation>
    <scope>NUCLEOTIDE SEQUENCE [LARGE SCALE GENOMIC DNA]</scope>
    <source>
        <strain evidence="6 7">ECK-19</strain>
    </source>
</reference>
<dbReference type="InterPro" id="IPR014757">
    <property type="entry name" value="Tscrpt_reg_IclR_C"/>
</dbReference>
<feature type="domain" description="HTH iclR-type" evidence="4">
    <location>
        <begin position="13"/>
        <end position="73"/>
    </location>
</feature>
<keyword evidence="2" id="KW-0238">DNA-binding</keyword>
<evidence type="ECO:0000256" key="2">
    <source>
        <dbReference type="ARBA" id="ARBA00023125"/>
    </source>
</evidence>
<dbReference type="Proteomes" id="UP001560685">
    <property type="component" value="Unassembled WGS sequence"/>
</dbReference>
<proteinExistence type="predicted"/>
<evidence type="ECO:0000259" key="4">
    <source>
        <dbReference type="PROSITE" id="PS51077"/>
    </source>
</evidence>
<dbReference type="InterPro" id="IPR050707">
    <property type="entry name" value="HTH_MetabolicPath_Reg"/>
</dbReference>
<evidence type="ECO:0000313" key="6">
    <source>
        <dbReference type="EMBL" id="MEX6632284.1"/>
    </source>
</evidence>
<organism evidence="6 7">
    <name type="scientific">Hyphococcus lacteus</name>
    <dbReference type="NCBI Taxonomy" id="3143536"/>
    <lineage>
        <taxon>Bacteria</taxon>
        <taxon>Pseudomonadati</taxon>
        <taxon>Pseudomonadota</taxon>
        <taxon>Alphaproteobacteria</taxon>
        <taxon>Parvularculales</taxon>
        <taxon>Parvularculaceae</taxon>
        <taxon>Hyphococcus</taxon>
    </lineage>
</organism>
<evidence type="ECO:0000256" key="1">
    <source>
        <dbReference type="ARBA" id="ARBA00023015"/>
    </source>
</evidence>
<dbReference type="SMART" id="SM00346">
    <property type="entry name" value="HTH_ICLR"/>
    <property type="match status" value="1"/>
</dbReference>
<evidence type="ECO:0000256" key="3">
    <source>
        <dbReference type="ARBA" id="ARBA00023163"/>
    </source>
</evidence>
<dbReference type="SUPFAM" id="SSF55781">
    <property type="entry name" value="GAF domain-like"/>
    <property type="match status" value="1"/>
</dbReference>
<keyword evidence="7" id="KW-1185">Reference proteome</keyword>
<dbReference type="InterPro" id="IPR029016">
    <property type="entry name" value="GAF-like_dom_sf"/>
</dbReference>
<name>A0ABV3Z0G7_9PROT</name>
<sequence>MKEDIEINERDYVNSLARGLEVIRAFKRDRPQMTLTNIAEATGMTRASARRFLLTLVHEGYAEKEGNFFNLKPKILELGYSALSSMNMLEVIQPIINDMSKELNESVFVAVLTGHDVIYIARATVDRRISVGITVGNRGPAYGTSTGRVLLAGESDKAFEQYLNEVQMELHTPTTITSKEKLRDAVKKVRSDGYSMVDQEMEPGLRSISVPICRGGSKVIAALNVCCPASRISLDFMEKEILGVLQRTSKQISSCL</sequence>
<dbReference type="PANTHER" id="PTHR30136">
    <property type="entry name" value="HELIX-TURN-HELIX TRANSCRIPTIONAL REGULATOR, ICLR FAMILY"/>
    <property type="match status" value="1"/>
</dbReference>
<gene>
    <name evidence="6" type="ORF">ABFZ84_01865</name>
</gene>
<dbReference type="PANTHER" id="PTHR30136:SF34">
    <property type="entry name" value="TRANSCRIPTIONAL REGULATOR"/>
    <property type="match status" value="1"/>
</dbReference>
<dbReference type="Pfam" id="PF09339">
    <property type="entry name" value="HTH_IclR"/>
    <property type="match status" value="1"/>
</dbReference>
<protein>
    <submittedName>
        <fullName evidence="6">IclR family transcriptional regulator C-terminal domain-containing protein</fullName>
    </submittedName>
</protein>
<dbReference type="PROSITE" id="PS51077">
    <property type="entry name" value="HTH_ICLR"/>
    <property type="match status" value="1"/>
</dbReference>
<accession>A0ABV3Z0G7</accession>
<dbReference type="NCBIfam" id="TIGR02431">
    <property type="entry name" value="pcaR_pcaU"/>
    <property type="match status" value="1"/>
</dbReference>
<keyword evidence="3" id="KW-0804">Transcription</keyword>
<dbReference type="SUPFAM" id="SSF46785">
    <property type="entry name" value="Winged helix' DNA-binding domain"/>
    <property type="match status" value="1"/>
</dbReference>
<dbReference type="InterPro" id="IPR012794">
    <property type="entry name" value="PcaR_PcaU"/>
</dbReference>
<comment type="caution">
    <text evidence="6">The sequence shown here is derived from an EMBL/GenBank/DDBJ whole genome shotgun (WGS) entry which is preliminary data.</text>
</comment>